<protein>
    <submittedName>
        <fullName evidence="2">Uncharacterized protein</fullName>
    </submittedName>
</protein>
<reference evidence="2" key="1">
    <citation type="submission" date="2014-05" db="EMBL/GenBank/DDBJ databases">
        <title>The transcriptome of the halophilic microalga Tetraselmis sp. GSL018 isolated from the Great Salt Lake, Utah.</title>
        <authorList>
            <person name="Jinkerson R.E."/>
            <person name="D'Adamo S."/>
            <person name="Posewitz M.C."/>
        </authorList>
    </citation>
    <scope>NUCLEOTIDE SEQUENCE</scope>
    <source>
        <strain evidence="2">GSL018</strain>
    </source>
</reference>
<gene>
    <name evidence="2" type="ORF">TSPGSL018_7002</name>
</gene>
<proteinExistence type="predicted"/>
<dbReference type="EMBL" id="GBEZ01003277">
    <property type="protein sequence ID" value="JAC81850.1"/>
    <property type="molecule type" value="Transcribed_RNA"/>
</dbReference>
<feature type="compositionally biased region" description="Polar residues" evidence="1">
    <location>
        <begin position="89"/>
        <end position="103"/>
    </location>
</feature>
<name>A0A061SG22_9CHLO</name>
<feature type="region of interest" description="Disordered" evidence="1">
    <location>
        <begin position="89"/>
        <end position="117"/>
    </location>
</feature>
<accession>A0A061SG22</accession>
<organism evidence="2">
    <name type="scientific">Tetraselmis sp. GSL018</name>
    <dbReference type="NCBI Taxonomy" id="582737"/>
    <lineage>
        <taxon>Eukaryota</taxon>
        <taxon>Viridiplantae</taxon>
        <taxon>Chlorophyta</taxon>
        <taxon>core chlorophytes</taxon>
        <taxon>Chlorodendrophyceae</taxon>
        <taxon>Chlorodendrales</taxon>
        <taxon>Chlorodendraceae</taxon>
        <taxon>Tetraselmis</taxon>
    </lineage>
</organism>
<dbReference type="AlphaFoldDB" id="A0A061SG22"/>
<sequence>MGLQATKEKGKGRGGIPGKIWGERLARLTSWREGSPASGSTRKRCGRLCVGHAGRKACPSGWDVVSPEGFAGWILLDAKSCPRFGGIPAQSQRMRGSRQTCSTLAKGRPRAESQGQA</sequence>
<evidence type="ECO:0000256" key="1">
    <source>
        <dbReference type="SAM" id="MobiDB-lite"/>
    </source>
</evidence>
<evidence type="ECO:0000313" key="2">
    <source>
        <dbReference type="EMBL" id="JAC81850.1"/>
    </source>
</evidence>